<name>A0A517QKX8_9PLAN</name>
<gene>
    <name evidence="1" type="ORF">Mal48_15040</name>
</gene>
<evidence type="ECO:0000313" key="1">
    <source>
        <dbReference type="EMBL" id="QDT32261.1"/>
    </source>
</evidence>
<keyword evidence="2" id="KW-1185">Reference proteome</keyword>
<proteinExistence type="predicted"/>
<dbReference type="KEGG" id="tpol:Mal48_15040"/>
<organism evidence="1 2">
    <name type="scientific">Thalassoglobus polymorphus</name>
    <dbReference type="NCBI Taxonomy" id="2527994"/>
    <lineage>
        <taxon>Bacteria</taxon>
        <taxon>Pseudomonadati</taxon>
        <taxon>Planctomycetota</taxon>
        <taxon>Planctomycetia</taxon>
        <taxon>Planctomycetales</taxon>
        <taxon>Planctomycetaceae</taxon>
        <taxon>Thalassoglobus</taxon>
    </lineage>
</organism>
<dbReference type="Proteomes" id="UP000315724">
    <property type="component" value="Chromosome"/>
</dbReference>
<dbReference type="EMBL" id="CP036267">
    <property type="protein sequence ID" value="QDT32261.1"/>
    <property type="molecule type" value="Genomic_DNA"/>
</dbReference>
<reference evidence="1 2" key="1">
    <citation type="submission" date="2019-02" db="EMBL/GenBank/DDBJ databases">
        <title>Deep-cultivation of Planctomycetes and their phenomic and genomic characterization uncovers novel biology.</title>
        <authorList>
            <person name="Wiegand S."/>
            <person name="Jogler M."/>
            <person name="Boedeker C."/>
            <person name="Pinto D."/>
            <person name="Vollmers J."/>
            <person name="Rivas-Marin E."/>
            <person name="Kohn T."/>
            <person name="Peeters S.H."/>
            <person name="Heuer A."/>
            <person name="Rast P."/>
            <person name="Oberbeckmann S."/>
            <person name="Bunk B."/>
            <person name="Jeske O."/>
            <person name="Meyerdierks A."/>
            <person name="Storesund J.E."/>
            <person name="Kallscheuer N."/>
            <person name="Luecker S."/>
            <person name="Lage O.M."/>
            <person name="Pohl T."/>
            <person name="Merkel B.J."/>
            <person name="Hornburger P."/>
            <person name="Mueller R.-W."/>
            <person name="Bruemmer F."/>
            <person name="Labrenz M."/>
            <person name="Spormann A.M."/>
            <person name="Op den Camp H."/>
            <person name="Overmann J."/>
            <person name="Amann R."/>
            <person name="Jetten M.S.M."/>
            <person name="Mascher T."/>
            <person name="Medema M.H."/>
            <person name="Devos D.P."/>
            <person name="Kaster A.-K."/>
            <person name="Ovreas L."/>
            <person name="Rohde M."/>
            <person name="Galperin M.Y."/>
            <person name="Jogler C."/>
        </authorList>
    </citation>
    <scope>NUCLEOTIDE SEQUENCE [LARGE SCALE GENOMIC DNA]</scope>
    <source>
        <strain evidence="1 2">Mal48</strain>
    </source>
</reference>
<sequence>MFMFFYKIILDLHYLQTRKTSAQYANSPILCEEQLPGSSFGLNSPPLQIRRNSLVSSLFRSLVRLFQPCSR</sequence>
<dbReference type="AlphaFoldDB" id="A0A517QKX8"/>
<accession>A0A517QKX8</accession>
<evidence type="ECO:0000313" key="2">
    <source>
        <dbReference type="Proteomes" id="UP000315724"/>
    </source>
</evidence>
<protein>
    <submittedName>
        <fullName evidence="1">Uncharacterized protein</fullName>
    </submittedName>
</protein>